<evidence type="ECO:0000256" key="5">
    <source>
        <dbReference type="ARBA" id="ARBA00023163"/>
    </source>
</evidence>
<dbReference type="AlphaFoldDB" id="A0AAV0J617"/>
<evidence type="ECO:0000256" key="1">
    <source>
        <dbReference type="ARBA" id="ARBA00004123"/>
    </source>
</evidence>
<dbReference type="CDD" id="cd00167">
    <property type="entry name" value="SANT"/>
    <property type="match status" value="2"/>
</dbReference>
<feature type="compositionally biased region" description="Basic and acidic residues" evidence="7">
    <location>
        <begin position="216"/>
        <end position="238"/>
    </location>
</feature>
<keyword evidence="4" id="KW-0238">DNA-binding</keyword>
<accession>A0AAV0J617</accession>
<evidence type="ECO:0000256" key="2">
    <source>
        <dbReference type="ARBA" id="ARBA00022737"/>
    </source>
</evidence>
<dbReference type="FunFam" id="1.10.10.60:FF:000060">
    <property type="entry name" value="MYB transcription factor"/>
    <property type="match status" value="1"/>
</dbReference>
<dbReference type="PROSITE" id="PS51294">
    <property type="entry name" value="HTH_MYB"/>
    <property type="match status" value="2"/>
</dbReference>
<feature type="domain" description="Myb-like" evidence="8">
    <location>
        <begin position="19"/>
        <end position="71"/>
    </location>
</feature>
<evidence type="ECO:0000313" key="10">
    <source>
        <dbReference type="EMBL" id="CAI0404815.1"/>
    </source>
</evidence>
<dbReference type="Gene3D" id="1.10.10.60">
    <property type="entry name" value="Homeodomain-like"/>
    <property type="match status" value="2"/>
</dbReference>
<comment type="subcellular location">
    <subcellularLocation>
        <location evidence="1">Nucleus</location>
    </subcellularLocation>
</comment>
<dbReference type="InterPro" id="IPR017930">
    <property type="entry name" value="Myb_dom"/>
</dbReference>
<dbReference type="Proteomes" id="UP001154282">
    <property type="component" value="Unassembled WGS sequence"/>
</dbReference>
<keyword evidence="5" id="KW-0804">Transcription</keyword>
<dbReference type="PANTHER" id="PTHR47996">
    <property type="entry name" value="TRANSCRIPTION FACTOR DUO1"/>
    <property type="match status" value="1"/>
</dbReference>
<feature type="region of interest" description="Disordered" evidence="7">
    <location>
        <begin position="1"/>
        <end position="25"/>
    </location>
</feature>
<keyword evidence="2" id="KW-0677">Repeat</keyword>
<feature type="domain" description="HTH myb-type" evidence="9">
    <location>
        <begin position="19"/>
        <end position="67"/>
    </location>
</feature>
<keyword evidence="11" id="KW-1185">Reference proteome</keyword>
<dbReference type="PROSITE" id="PS50090">
    <property type="entry name" value="MYB_LIKE"/>
    <property type="match status" value="2"/>
</dbReference>
<name>A0AAV0J617_9ROSI</name>
<dbReference type="FunFam" id="1.10.10.60:FF:000351">
    <property type="entry name" value="Transcription factor GAMYB"/>
    <property type="match status" value="1"/>
</dbReference>
<feature type="domain" description="HTH myb-type" evidence="9">
    <location>
        <begin position="72"/>
        <end position="127"/>
    </location>
</feature>
<organism evidence="10 11">
    <name type="scientific">Linum tenue</name>
    <dbReference type="NCBI Taxonomy" id="586396"/>
    <lineage>
        <taxon>Eukaryota</taxon>
        <taxon>Viridiplantae</taxon>
        <taxon>Streptophyta</taxon>
        <taxon>Embryophyta</taxon>
        <taxon>Tracheophyta</taxon>
        <taxon>Spermatophyta</taxon>
        <taxon>Magnoliopsida</taxon>
        <taxon>eudicotyledons</taxon>
        <taxon>Gunneridae</taxon>
        <taxon>Pentapetalae</taxon>
        <taxon>rosids</taxon>
        <taxon>fabids</taxon>
        <taxon>Malpighiales</taxon>
        <taxon>Linaceae</taxon>
        <taxon>Linum</taxon>
    </lineage>
</organism>
<proteinExistence type="predicted"/>
<dbReference type="EMBL" id="CAMGYJ010000004">
    <property type="protein sequence ID" value="CAI0404815.1"/>
    <property type="molecule type" value="Genomic_DNA"/>
</dbReference>
<dbReference type="GO" id="GO:0003677">
    <property type="term" value="F:DNA binding"/>
    <property type="evidence" value="ECO:0007669"/>
    <property type="project" value="UniProtKB-KW"/>
</dbReference>
<feature type="compositionally biased region" description="Basic and acidic residues" evidence="7">
    <location>
        <begin position="16"/>
        <end position="25"/>
    </location>
</feature>
<dbReference type="GO" id="GO:0005634">
    <property type="term" value="C:nucleus"/>
    <property type="evidence" value="ECO:0007669"/>
    <property type="project" value="UniProtKB-SubCell"/>
</dbReference>
<evidence type="ECO:0000259" key="9">
    <source>
        <dbReference type="PROSITE" id="PS51294"/>
    </source>
</evidence>
<evidence type="ECO:0000259" key="8">
    <source>
        <dbReference type="PROSITE" id="PS50090"/>
    </source>
</evidence>
<dbReference type="SUPFAM" id="SSF46689">
    <property type="entry name" value="Homeodomain-like"/>
    <property type="match status" value="1"/>
</dbReference>
<dbReference type="SMART" id="SM00717">
    <property type="entry name" value="SANT"/>
    <property type="match status" value="2"/>
</dbReference>
<evidence type="ECO:0000313" key="11">
    <source>
        <dbReference type="Proteomes" id="UP001154282"/>
    </source>
</evidence>
<dbReference type="PANTHER" id="PTHR47996:SF3">
    <property type="entry name" value="TRANSCRIPTION FACTOR DUO1"/>
    <property type="match status" value="1"/>
</dbReference>
<gene>
    <name evidence="10" type="ORF">LITE_LOCUS12631</name>
</gene>
<dbReference type="InterPro" id="IPR009057">
    <property type="entry name" value="Homeodomain-like_sf"/>
</dbReference>
<keyword evidence="6" id="KW-0539">Nucleus</keyword>
<dbReference type="InterPro" id="IPR053106">
    <property type="entry name" value="Plant_Male-Germline_Reg_TFs"/>
</dbReference>
<sequence length="271" mass="30335">MEAATGKKKKTKKKRKDVESRVRKGTWKAEEDQVLLKHVEQYGPREWSSIRSKGLLQRTGKSCRLRWVNKLQPNLKTGCKFTEEEERVVIELQARYGNKWARIAAHLTGRTDNDVKNFWSSRQKRLARILCTTSCSSSPASASAYGNLISLPEPPMLRTSETPVETGDLMTESSSSFPPKIEEDFIAFSPEMLAGLGDDPNFLFFDVFGSAAGDHGDGDMIPDDHHQLGEQKLLEKTGSKLGGGENEDGDFPADDDDVFDELDDLPSHSKW</sequence>
<evidence type="ECO:0000256" key="4">
    <source>
        <dbReference type="ARBA" id="ARBA00023125"/>
    </source>
</evidence>
<protein>
    <submittedName>
        <fullName evidence="10">Uncharacterized protein</fullName>
    </submittedName>
</protein>
<comment type="caution">
    <text evidence="10">The sequence shown here is derived from an EMBL/GenBank/DDBJ whole genome shotgun (WGS) entry which is preliminary data.</text>
</comment>
<feature type="compositionally biased region" description="Basic residues" evidence="7">
    <location>
        <begin position="1"/>
        <end position="15"/>
    </location>
</feature>
<keyword evidence="3" id="KW-0805">Transcription regulation</keyword>
<evidence type="ECO:0000256" key="7">
    <source>
        <dbReference type="SAM" id="MobiDB-lite"/>
    </source>
</evidence>
<evidence type="ECO:0000256" key="6">
    <source>
        <dbReference type="ARBA" id="ARBA00023242"/>
    </source>
</evidence>
<feature type="domain" description="Myb-like" evidence="8">
    <location>
        <begin position="80"/>
        <end position="123"/>
    </location>
</feature>
<feature type="region of interest" description="Disordered" evidence="7">
    <location>
        <begin position="216"/>
        <end position="271"/>
    </location>
</feature>
<dbReference type="InterPro" id="IPR001005">
    <property type="entry name" value="SANT/Myb"/>
</dbReference>
<dbReference type="Pfam" id="PF00249">
    <property type="entry name" value="Myb_DNA-binding"/>
    <property type="match status" value="2"/>
</dbReference>
<evidence type="ECO:0000256" key="3">
    <source>
        <dbReference type="ARBA" id="ARBA00023015"/>
    </source>
</evidence>
<reference evidence="10" key="1">
    <citation type="submission" date="2022-08" db="EMBL/GenBank/DDBJ databases">
        <authorList>
            <person name="Gutierrez-Valencia J."/>
        </authorList>
    </citation>
    <scope>NUCLEOTIDE SEQUENCE</scope>
</reference>
<feature type="compositionally biased region" description="Acidic residues" evidence="7">
    <location>
        <begin position="245"/>
        <end position="264"/>
    </location>
</feature>